<evidence type="ECO:0000256" key="1">
    <source>
        <dbReference type="SAM" id="Coils"/>
    </source>
</evidence>
<keyword evidence="1" id="KW-0175">Coiled coil</keyword>
<dbReference type="KEGG" id="kbi:30212226"/>
<reference evidence="2" key="2">
    <citation type="submission" date="2024-02" db="EMBL/GenBank/DDBJ databases">
        <title>Comparative genomics of Cryptococcus and Kwoniella reveals pathogenesis evolution and contrasting modes of karyotype evolution via chromosome fusion or intercentromeric recombination.</title>
        <authorList>
            <person name="Coelho M.A."/>
            <person name="David-Palma M."/>
            <person name="Shea T."/>
            <person name="Bowers K."/>
            <person name="McGinley-Smith S."/>
            <person name="Mohammad A.W."/>
            <person name="Gnirke A."/>
            <person name="Yurkov A.M."/>
            <person name="Nowrousian M."/>
            <person name="Sun S."/>
            <person name="Cuomo C.A."/>
            <person name="Heitman J."/>
        </authorList>
    </citation>
    <scope>NUCLEOTIDE SEQUENCE</scope>
    <source>
        <strain evidence="2">CBS 10118</strain>
    </source>
</reference>
<protein>
    <submittedName>
        <fullName evidence="2">Uncharacterized protein</fullName>
    </submittedName>
</protein>
<proteinExistence type="predicted"/>
<accession>A0AAJ8MC79</accession>
<dbReference type="AlphaFoldDB" id="A0AAJ8MC79"/>
<sequence>MSEPNGRRLWPNLRELERELKEASSKNRDAQKGIRDFQKELAYRLAKKIASEEAKYCTKHCGFSKAAETVVGSVEDSQCGLKDHYLPLAQSMIDYTSQDMFNSAMDQDLPIDDFLSHATSRSLKTECKDPSARPGSRAYAVKYWIDPPDDPHYSFDLTKFSKMLRKTPFTLNQIVVPEALVHRHLSHSDGSERDEGLI</sequence>
<gene>
    <name evidence="2" type="ORF">I302_108691</name>
</gene>
<name>A0AAJ8MC79_9TREE</name>
<evidence type="ECO:0000313" key="2">
    <source>
        <dbReference type="EMBL" id="WVW86638.1"/>
    </source>
</evidence>
<organism evidence="2 3">
    <name type="scientific">Kwoniella bestiolae CBS 10118</name>
    <dbReference type="NCBI Taxonomy" id="1296100"/>
    <lineage>
        <taxon>Eukaryota</taxon>
        <taxon>Fungi</taxon>
        <taxon>Dikarya</taxon>
        <taxon>Basidiomycota</taxon>
        <taxon>Agaricomycotina</taxon>
        <taxon>Tremellomycetes</taxon>
        <taxon>Tremellales</taxon>
        <taxon>Cryptococcaceae</taxon>
        <taxon>Kwoniella</taxon>
    </lineage>
</organism>
<evidence type="ECO:0000313" key="3">
    <source>
        <dbReference type="Proteomes" id="UP000092730"/>
    </source>
</evidence>
<reference evidence="2" key="1">
    <citation type="submission" date="2013-07" db="EMBL/GenBank/DDBJ databases">
        <authorList>
            <consortium name="The Broad Institute Genome Sequencing Platform"/>
            <person name="Cuomo C."/>
            <person name="Litvintseva A."/>
            <person name="Chen Y."/>
            <person name="Heitman J."/>
            <person name="Sun S."/>
            <person name="Springer D."/>
            <person name="Dromer F."/>
            <person name="Young S.K."/>
            <person name="Zeng Q."/>
            <person name="Gargeya S."/>
            <person name="Fitzgerald M."/>
            <person name="Abouelleil A."/>
            <person name="Alvarado L."/>
            <person name="Berlin A.M."/>
            <person name="Chapman S.B."/>
            <person name="Dewar J."/>
            <person name="Goldberg J."/>
            <person name="Griggs A."/>
            <person name="Gujja S."/>
            <person name="Hansen M."/>
            <person name="Howarth C."/>
            <person name="Imamovic A."/>
            <person name="Larimer J."/>
            <person name="McCowan C."/>
            <person name="Murphy C."/>
            <person name="Pearson M."/>
            <person name="Priest M."/>
            <person name="Roberts A."/>
            <person name="Saif S."/>
            <person name="Shea T."/>
            <person name="Sykes S."/>
            <person name="Wortman J."/>
            <person name="Nusbaum C."/>
            <person name="Birren B."/>
        </authorList>
    </citation>
    <scope>NUCLEOTIDE SEQUENCE</scope>
    <source>
        <strain evidence="2">CBS 10118</strain>
    </source>
</reference>
<keyword evidence="3" id="KW-1185">Reference proteome</keyword>
<dbReference type="RefSeq" id="XP_065726785.1">
    <property type="nucleotide sequence ID" value="XM_065870713.1"/>
</dbReference>
<dbReference type="GeneID" id="30212226"/>
<dbReference type="EMBL" id="CP144548">
    <property type="protein sequence ID" value="WVW86638.1"/>
    <property type="molecule type" value="Genomic_DNA"/>
</dbReference>
<dbReference type="Proteomes" id="UP000092730">
    <property type="component" value="Chromosome 8"/>
</dbReference>
<feature type="coiled-coil region" evidence="1">
    <location>
        <begin position="13"/>
        <end position="40"/>
    </location>
</feature>